<keyword evidence="1" id="KW-0378">Hydrolase</keyword>
<name>A0A938YEX4_9ACTN</name>
<dbReference type="GO" id="GO:0016787">
    <property type="term" value="F:hydrolase activity"/>
    <property type="evidence" value="ECO:0007669"/>
    <property type="project" value="UniProtKB-KW"/>
</dbReference>
<dbReference type="InterPro" id="IPR036412">
    <property type="entry name" value="HAD-like_sf"/>
</dbReference>
<comment type="caution">
    <text evidence="1">The sequence shown here is derived from an EMBL/GenBank/DDBJ whole genome shotgun (WGS) entry which is preliminary data.</text>
</comment>
<keyword evidence="2" id="KW-1185">Reference proteome</keyword>
<dbReference type="AlphaFoldDB" id="A0A938YEX4"/>
<organism evidence="1 2">
    <name type="scientific">Nakamurella flavida</name>
    <dbReference type="NCBI Taxonomy" id="363630"/>
    <lineage>
        <taxon>Bacteria</taxon>
        <taxon>Bacillati</taxon>
        <taxon>Actinomycetota</taxon>
        <taxon>Actinomycetes</taxon>
        <taxon>Nakamurellales</taxon>
        <taxon>Nakamurellaceae</taxon>
        <taxon>Nakamurella</taxon>
    </lineage>
</organism>
<reference evidence="1" key="1">
    <citation type="submission" date="2021-01" db="EMBL/GenBank/DDBJ databases">
        <title>KCTC 19127 draft genome.</title>
        <authorList>
            <person name="An D."/>
        </authorList>
    </citation>
    <scope>NUCLEOTIDE SEQUENCE</scope>
    <source>
        <strain evidence="1">KCTC 19127</strain>
    </source>
</reference>
<gene>
    <name evidence="1" type="ORF">JL107_08215</name>
</gene>
<dbReference type="InterPro" id="IPR023214">
    <property type="entry name" value="HAD_sf"/>
</dbReference>
<dbReference type="EMBL" id="JAERWL010000007">
    <property type="protein sequence ID" value="MBM9476421.1"/>
    <property type="molecule type" value="Genomic_DNA"/>
</dbReference>
<dbReference type="RefSeq" id="WP_205256533.1">
    <property type="nucleotide sequence ID" value="NZ_BAAAPV010000001.1"/>
</dbReference>
<evidence type="ECO:0000313" key="1">
    <source>
        <dbReference type="EMBL" id="MBM9476421.1"/>
    </source>
</evidence>
<dbReference type="Proteomes" id="UP000663801">
    <property type="component" value="Unassembled WGS sequence"/>
</dbReference>
<sequence length="269" mass="28715">MRADLLVATDLDRTMIYSAAALDLPGPDEQAPTLICAEVLDGVPLSFLTMAALDSLRQVDARRALVPITTRTDAQYRRIRFPGVHPGYAVTTNGGSILVDGVRDPQWRAAMDAAVAASAVPLTVVVDHLAEAAVGDWVLKRRLGDELFCYLVVEPAALPAGFVAELDGWCRARGWWVSRQGRKIYAMPLTLTKERALAEVADRTGARGWLAAGDGALDAGFLAAAEQAMRPPHGELAALGWTAPRVSIATATGVLAGEEMAAWFVDRLG</sequence>
<dbReference type="Gene3D" id="3.40.50.1000">
    <property type="entry name" value="HAD superfamily/HAD-like"/>
    <property type="match status" value="1"/>
</dbReference>
<proteinExistence type="predicted"/>
<accession>A0A938YEX4</accession>
<dbReference type="SUPFAM" id="SSF56784">
    <property type="entry name" value="HAD-like"/>
    <property type="match status" value="1"/>
</dbReference>
<evidence type="ECO:0000313" key="2">
    <source>
        <dbReference type="Proteomes" id="UP000663801"/>
    </source>
</evidence>
<protein>
    <submittedName>
        <fullName evidence="1">HAD family hydrolase</fullName>
    </submittedName>
</protein>